<dbReference type="GO" id="GO:0005737">
    <property type="term" value="C:cytoplasm"/>
    <property type="evidence" value="ECO:0007669"/>
    <property type="project" value="TreeGrafter"/>
</dbReference>
<evidence type="ECO:0000256" key="2">
    <source>
        <dbReference type="ARBA" id="ARBA00022723"/>
    </source>
</evidence>
<name>A0A6N9T9E4_9HYPH</name>
<dbReference type="PANTHER" id="PTHR12629">
    <property type="entry name" value="DIPHOSPHOINOSITOL POLYPHOSPHATE PHOSPHOHYDROLASE"/>
    <property type="match status" value="1"/>
</dbReference>
<organism evidence="6 7">
    <name type="scientific">Jiella pacifica</name>
    <dbReference type="NCBI Taxonomy" id="2696469"/>
    <lineage>
        <taxon>Bacteria</taxon>
        <taxon>Pseudomonadati</taxon>
        <taxon>Pseudomonadota</taxon>
        <taxon>Alphaproteobacteria</taxon>
        <taxon>Hyphomicrobiales</taxon>
        <taxon>Aurantimonadaceae</taxon>
        <taxon>Jiella</taxon>
    </lineage>
</organism>
<dbReference type="PANTHER" id="PTHR12629:SF0">
    <property type="entry name" value="DIPHOSPHOINOSITOL-POLYPHOSPHATE DIPHOSPHATASE"/>
    <property type="match status" value="1"/>
</dbReference>
<dbReference type="Pfam" id="PF00293">
    <property type="entry name" value="NUDIX"/>
    <property type="match status" value="1"/>
</dbReference>
<evidence type="ECO:0000259" key="5">
    <source>
        <dbReference type="PROSITE" id="PS51462"/>
    </source>
</evidence>
<proteinExistence type="predicted"/>
<dbReference type="InterPro" id="IPR047198">
    <property type="entry name" value="DDP-like_NUDIX"/>
</dbReference>
<evidence type="ECO:0000256" key="1">
    <source>
        <dbReference type="ARBA" id="ARBA00001946"/>
    </source>
</evidence>
<accession>A0A6N9T9E4</accession>
<dbReference type="Gene3D" id="3.90.79.10">
    <property type="entry name" value="Nucleoside Triphosphate Pyrophosphohydrolase"/>
    <property type="match status" value="1"/>
</dbReference>
<evidence type="ECO:0000313" key="6">
    <source>
        <dbReference type="EMBL" id="NDW07162.1"/>
    </source>
</evidence>
<keyword evidence="4" id="KW-0460">Magnesium</keyword>
<sequence>MKKRKHRQQVAALPYWTNPDGKLELLLITSRDTGRWVLPKGWPMKGRRPHEAARIEAFEEAGIDGKIGKKAVGEYHYDKDGELPCRVRVYPLSVAALREEWPEMAQRRREWHCPAKAAELVDERDLKALLRSTPAILDLSSGRKD</sequence>
<evidence type="ECO:0000313" key="7">
    <source>
        <dbReference type="Proteomes" id="UP000469011"/>
    </source>
</evidence>
<feature type="domain" description="Nudix hydrolase" evidence="5">
    <location>
        <begin position="5"/>
        <end position="134"/>
    </location>
</feature>
<dbReference type="InterPro" id="IPR015797">
    <property type="entry name" value="NUDIX_hydrolase-like_dom_sf"/>
</dbReference>
<evidence type="ECO:0000256" key="3">
    <source>
        <dbReference type="ARBA" id="ARBA00022801"/>
    </source>
</evidence>
<dbReference type="CDD" id="cd04666">
    <property type="entry name" value="NUDIX_DIPP2_like_Nudt4"/>
    <property type="match status" value="1"/>
</dbReference>
<reference evidence="6 7" key="1">
    <citation type="submission" date="2020-01" db="EMBL/GenBank/DDBJ databases">
        <title>Jiella pacifica sp. nov.</title>
        <authorList>
            <person name="Xue Z."/>
            <person name="Zhu S."/>
            <person name="Chen J."/>
            <person name="Yang J."/>
        </authorList>
    </citation>
    <scope>NUCLEOTIDE SEQUENCE [LARGE SCALE GENOMIC DNA]</scope>
    <source>
        <strain evidence="6 7">40Bstr34</strain>
    </source>
</reference>
<dbReference type="PROSITE" id="PS51462">
    <property type="entry name" value="NUDIX"/>
    <property type="match status" value="1"/>
</dbReference>
<dbReference type="Proteomes" id="UP000469011">
    <property type="component" value="Unassembled WGS sequence"/>
</dbReference>
<dbReference type="SUPFAM" id="SSF55811">
    <property type="entry name" value="Nudix"/>
    <property type="match status" value="1"/>
</dbReference>
<comment type="caution">
    <text evidence="6">The sequence shown here is derived from an EMBL/GenBank/DDBJ whole genome shotgun (WGS) entry which is preliminary data.</text>
</comment>
<dbReference type="AlphaFoldDB" id="A0A6N9T9E4"/>
<protein>
    <submittedName>
        <fullName evidence="6">NUDIX domain-containing protein</fullName>
    </submittedName>
</protein>
<gene>
    <name evidence="6" type="ORF">GTK09_22345</name>
</gene>
<dbReference type="EMBL" id="JAAAMG010000024">
    <property type="protein sequence ID" value="NDW07162.1"/>
    <property type="molecule type" value="Genomic_DNA"/>
</dbReference>
<keyword evidence="7" id="KW-1185">Reference proteome</keyword>
<dbReference type="RefSeq" id="WP_163465615.1">
    <property type="nucleotide sequence ID" value="NZ_JAAAMG010000024.1"/>
</dbReference>
<dbReference type="InterPro" id="IPR000086">
    <property type="entry name" value="NUDIX_hydrolase_dom"/>
</dbReference>
<dbReference type="GO" id="GO:0046872">
    <property type="term" value="F:metal ion binding"/>
    <property type="evidence" value="ECO:0007669"/>
    <property type="project" value="UniProtKB-KW"/>
</dbReference>
<comment type="cofactor">
    <cofactor evidence="1">
        <name>Mg(2+)</name>
        <dbReference type="ChEBI" id="CHEBI:18420"/>
    </cofactor>
</comment>
<dbReference type="GO" id="GO:0016462">
    <property type="term" value="F:pyrophosphatase activity"/>
    <property type="evidence" value="ECO:0007669"/>
    <property type="project" value="InterPro"/>
</dbReference>
<keyword evidence="3" id="KW-0378">Hydrolase</keyword>
<evidence type="ECO:0000256" key="4">
    <source>
        <dbReference type="ARBA" id="ARBA00022842"/>
    </source>
</evidence>
<keyword evidence="2" id="KW-0479">Metal-binding</keyword>